<dbReference type="PANTHER" id="PTHR43775:SF29">
    <property type="entry name" value="ASPERFURANONE POLYKETIDE SYNTHASE AFOG-RELATED"/>
    <property type="match status" value="1"/>
</dbReference>
<dbReference type="OMA" id="ECHAVGQ"/>
<dbReference type="SUPFAM" id="SSF53901">
    <property type="entry name" value="Thiolase-like"/>
    <property type="match status" value="1"/>
</dbReference>
<reference evidence="5" key="1">
    <citation type="journal article" date="2015" name="Genome Announc.">
        <title>Draft whole-genome sequence of the biocontrol agent Trichoderma harzianum T6776.</title>
        <authorList>
            <person name="Baroncelli R."/>
            <person name="Piaggeschi G."/>
            <person name="Fiorini L."/>
            <person name="Bertolini E."/>
            <person name="Zapparata A."/>
            <person name="Pe M.E."/>
            <person name="Sarrocco S."/>
            <person name="Vannacci G."/>
        </authorList>
    </citation>
    <scope>NUCLEOTIDE SEQUENCE [LARGE SCALE GENOMIC DNA]</scope>
    <source>
        <strain evidence="5">T6776</strain>
    </source>
</reference>
<dbReference type="InterPro" id="IPR050091">
    <property type="entry name" value="PKS_NRPS_Biosynth_Enz"/>
</dbReference>
<sequence length="117" mass="12990">RCYSFDHRASGYARGEGIIAVVLKPIAAAVRDGDMIRAVIRATGSNQDGYTPILTQPSQNAQQELIEHVYKQANLPLTETRYVEAHGTGTPVGDPIEARAIGRVFRKYRSEKEPLYM</sequence>
<dbReference type="EMBL" id="JOKZ01000105">
    <property type="protein sequence ID" value="KKP03564.1"/>
    <property type="molecule type" value="Genomic_DNA"/>
</dbReference>
<dbReference type="Proteomes" id="UP000034112">
    <property type="component" value="Unassembled WGS sequence"/>
</dbReference>
<dbReference type="InterPro" id="IPR020841">
    <property type="entry name" value="PKS_Beta-ketoAc_synthase_dom"/>
</dbReference>
<comment type="caution">
    <text evidence="4">The sequence shown here is derived from an EMBL/GenBank/DDBJ whole genome shotgun (WGS) entry which is preliminary data.</text>
</comment>
<gene>
    <name evidence="4" type="ORF">THAR02_04307</name>
</gene>
<dbReference type="GO" id="GO:0044550">
    <property type="term" value="P:secondary metabolite biosynthetic process"/>
    <property type="evidence" value="ECO:0007669"/>
    <property type="project" value="TreeGrafter"/>
</dbReference>
<accession>A0A0G0AEV1</accession>
<dbReference type="Gene3D" id="3.40.47.10">
    <property type="match status" value="1"/>
</dbReference>
<feature type="non-terminal residue" evidence="4">
    <location>
        <position position="1"/>
    </location>
</feature>
<dbReference type="SMART" id="SM00825">
    <property type="entry name" value="PKS_KS"/>
    <property type="match status" value="1"/>
</dbReference>
<evidence type="ECO:0000256" key="2">
    <source>
        <dbReference type="ARBA" id="ARBA00022553"/>
    </source>
</evidence>
<dbReference type="InterPro" id="IPR016039">
    <property type="entry name" value="Thiolase-like"/>
</dbReference>
<protein>
    <recommendedName>
        <fullName evidence="3">Ketosynthase family 3 (KS3) domain-containing protein</fullName>
    </recommendedName>
</protein>
<keyword evidence="1" id="KW-0596">Phosphopantetheine</keyword>
<dbReference type="Pfam" id="PF02801">
    <property type="entry name" value="Ketoacyl-synt_C"/>
    <property type="match status" value="1"/>
</dbReference>
<dbReference type="GO" id="GO:0004312">
    <property type="term" value="F:fatty acid synthase activity"/>
    <property type="evidence" value="ECO:0007669"/>
    <property type="project" value="TreeGrafter"/>
</dbReference>
<dbReference type="OrthoDB" id="329835at2759"/>
<dbReference type="PANTHER" id="PTHR43775">
    <property type="entry name" value="FATTY ACID SYNTHASE"/>
    <property type="match status" value="1"/>
</dbReference>
<dbReference type="InterPro" id="IPR014031">
    <property type="entry name" value="Ketoacyl_synth_C"/>
</dbReference>
<evidence type="ECO:0000313" key="4">
    <source>
        <dbReference type="EMBL" id="KKP03564.1"/>
    </source>
</evidence>
<dbReference type="PROSITE" id="PS52004">
    <property type="entry name" value="KS3_2"/>
    <property type="match status" value="1"/>
</dbReference>
<dbReference type="AlphaFoldDB" id="A0A0G0AEV1"/>
<dbReference type="CDD" id="cd00833">
    <property type="entry name" value="PKS"/>
    <property type="match status" value="1"/>
</dbReference>
<evidence type="ECO:0000259" key="3">
    <source>
        <dbReference type="PROSITE" id="PS52004"/>
    </source>
</evidence>
<evidence type="ECO:0000256" key="1">
    <source>
        <dbReference type="ARBA" id="ARBA00022450"/>
    </source>
</evidence>
<proteinExistence type="predicted"/>
<name>A0A0G0AEV1_TRIHA</name>
<keyword evidence="2" id="KW-0597">Phosphoprotein</keyword>
<dbReference type="GO" id="GO:0006633">
    <property type="term" value="P:fatty acid biosynthetic process"/>
    <property type="evidence" value="ECO:0007669"/>
    <property type="project" value="TreeGrafter"/>
</dbReference>
<feature type="domain" description="Ketosynthase family 3 (KS3)" evidence="3">
    <location>
        <begin position="1"/>
        <end position="117"/>
    </location>
</feature>
<organism evidence="4 5">
    <name type="scientific">Trichoderma harzianum</name>
    <name type="common">Hypocrea lixii</name>
    <dbReference type="NCBI Taxonomy" id="5544"/>
    <lineage>
        <taxon>Eukaryota</taxon>
        <taxon>Fungi</taxon>
        <taxon>Dikarya</taxon>
        <taxon>Ascomycota</taxon>
        <taxon>Pezizomycotina</taxon>
        <taxon>Sordariomycetes</taxon>
        <taxon>Hypocreomycetidae</taxon>
        <taxon>Hypocreales</taxon>
        <taxon>Hypocreaceae</taxon>
        <taxon>Trichoderma</taxon>
    </lineage>
</organism>
<evidence type="ECO:0000313" key="5">
    <source>
        <dbReference type="Proteomes" id="UP000034112"/>
    </source>
</evidence>